<feature type="compositionally biased region" description="Basic residues" evidence="1">
    <location>
        <begin position="238"/>
        <end position="248"/>
    </location>
</feature>
<comment type="caution">
    <text evidence="2">The sequence shown here is derived from an EMBL/GenBank/DDBJ whole genome shotgun (WGS) entry which is preliminary data.</text>
</comment>
<dbReference type="Proteomes" id="UP000288805">
    <property type="component" value="Unassembled WGS sequence"/>
</dbReference>
<dbReference type="SUPFAM" id="SSF142535">
    <property type="entry name" value="AF0625-like"/>
    <property type="match status" value="1"/>
</dbReference>
<reference evidence="2 3" key="1">
    <citation type="journal article" date="2018" name="PLoS Genet.">
        <title>Population sequencing reveals clonal diversity and ancestral inbreeding in the grapevine cultivar Chardonnay.</title>
        <authorList>
            <person name="Roach M.J."/>
            <person name="Johnson D.L."/>
            <person name="Bohlmann J."/>
            <person name="van Vuuren H.J."/>
            <person name="Jones S.J."/>
            <person name="Pretorius I.S."/>
            <person name="Schmidt S.A."/>
            <person name="Borneman A.R."/>
        </authorList>
    </citation>
    <scope>NUCLEOTIDE SEQUENCE [LARGE SCALE GENOMIC DNA]</scope>
    <source>
        <strain evidence="3">cv. Chardonnay</strain>
        <tissue evidence="2">Leaf</tissue>
    </source>
</reference>
<evidence type="ECO:0000256" key="1">
    <source>
        <dbReference type="SAM" id="MobiDB-lite"/>
    </source>
</evidence>
<dbReference type="Pfam" id="PF04414">
    <property type="entry name" value="tRNA_deacylase"/>
    <property type="match status" value="1"/>
</dbReference>
<gene>
    <name evidence="2" type="primary">GEK1_2</name>
    <name evidence="2" type="ORF">CK203_107818</name>
</gene>
<evidence type="ECO:0000313" key="2">
    <source>
        <dbReference type="EMBL" id="RVW20660.1"/>
    </source>
</evidence>
<sequence length="248" mass="27793">MMVITKVLLGIGGGHYAPRHMDIVRNDGVWVGHLLSGYALPMEDPGKSKAQEMQRMLVELGNMLLKSHMRLLNHLFSGEVLAHLDQKSFKSWQKNAITEFLTEQNIKIGKPGQLTSSSGKLVSSRCTTGKLASVYFFQTGLEKVERSQNSRRDSQGTVFHRLSSRLLDSITMAMTSRLVFLIAFLVASSCTTEAMKKKKVTNIQFYMHDMSVARTRLLSRRPAHSHTPDEFHADGARSRHLRHGITAG</sequence>
<proteinExistence type="predicted"/>
<evidence type="ECO:0000313" key="3">
    <source>
        <dbReference type="Proteomes" id="UP000288805"/>
    </source>
</evidence>
<organism evidence="2 3">
    <name type="scientific">Vitis vinifera</name>
    <name type="common">Grape</name>
    <dbReference type="NCBI Taxonomy" id="29760"/>
    <lineage>
        <taxon>Eukaryota</taxon>
        <taxon>Viridiplantae</taxon>
        <taxon>Streptophyta</taxon>
        <taxon>Embryophyta</taxon>
        <taxon>Tracheophyta</taxon>
        <taxon>Spermatophyta</taxon>
        <taxon>Magnoliopsida</taxon>
        <taxon>eudicotyledons</taxon>
        <taxon>Gunneridae</taxon>
        <taxon>Pentapetalae</taxon>
        <taxon>rosids</taxon>
        <taxon>Vitales</taxon>
        <taxon>Vitaceae</taxon>
        <taxon>Viteae</taxon>
        <taxon>Vitis</taxon>
    </lineage>
</organism>
<feature type="region of interest" description="Disordered" evidence="1">
    <location>
        <begin position="221"/>
        <end position="248"/>
    </location>
</feature>
<dbReference type="PANTHER" id="PTHR34667:SF1">
    <property type="entry name" value="D-AMINOACYL-TRNA DEACYLASE"/>
    <property type="match status" value="1"/>
</dbReference>
<dbReference type="EMBL" id="QGNW01002349">
    <property type="protein sequence ID" value="RVW20660.1"/>
    <property type="molecule type" value="Genomic_DNA"/>
</dbReference>
<dbReference type="PANTHER" id="PTHR34667">
    <property type="entry name" value="D-AMINOACYL-TRNA DEACYLASE"/>
    <property type="match status" value="1"/>
</dbReference>
<dbReference type="Gene3D" id="3.40.50.10700">
    <property type="entry name" value="AF0625-like"/>
    <property type="match status" value="1"/>
</dbReference>
<dbReference type="InterPro" id="IPR007508">
    <property type="entry name" value="DtdA"/>
</dbReference>
<protein>
    <submittedName>
        <fullName evidence="2">D-aminoacyl-tRNA deacylase</fullName>
    </submittedName>
</protein>
<dbReference type="AlphaFoldDB" id="A0A438CBN9"/>
<accession>A0A438CBN9</accession>
<feature type="compositionally biased region" description="Basic and acidic residues" evidence="1">
    <location>
        <begin position="226"/>
        <end position="237"/>
    </location>
</feature>
<name>A0A438CBN9_VITVI</name>
<dbReference type="GO" id="GO:0051499">
    <property type="term" value="F:D-aminoacyl-tRNA deacylase activity"/>
    <property type="evidence" value="ECO:0007669"/>
    <property type="project" value="InterPro"/>
</dbReference>